<gene>
    <name evidence="3" type="ORF">KS4_00450</name>
</gene>
<evidence type="ECO:0000313" key="3">
    <source>
        <dbReference type="EMBL" id="QDU32017.1"/>
    </source>
</evidence>
<name>A0A517YP67_9BACT</name>
<dbReference type="Pfam" id="PF00578">
    <property type="entry name" value="AhpC-TSA"/>
    <property type="match status" value="1"/>
</dbReference>
<feature type="domain" description="Thioredoxin" evidence="2">
    <location>
        <begin position="449"/>
        <end position="595"/>
    </location>
</feature>
<dbReference type="OrthoDB" id="279966at2"/>
<feature type="chain" id="PRO_5021833644" evidence="1">
    <location>
        <begin position="23"/>
        <end position="595"/>
    </location>
</feature>
<dbReference type="InterPro" id="IPR013766">
    <property type="entry name" value="Thioredoxin_domain"/>
</dbReference>
<proteinExistence type="predicted"/>
<accession>A0A517YP67</accession>
<keyword evidence="4" id="KW-1185">Reference proteome</keyword>
<reference evidence="3 4" key="1">
    <citation type="submission" date="2019-02" db="EMBL/GenBank/DDBJ databases">
        <title>Deep-cultivation of Planctomycetes and their phenomic and genomic characterization uncovers novel biology.</title>
        <authorList>
            <person name="Wiegand S."/>
            <person name="Jogler M."/>
            <person name="Boedeker C."/>
            <person name="Pinto D."/>
            <person name="Vollmers J."/>
            <person name="Rivas-Marin E."/>
            <person name="Kohn T."/>
            <person name="Peeters S.H."/>
            <person name="Heuer A."/>
            <person name="Rast P."/>
            <person name="Oberbeckmann S."/>
            <person name="Bunk B."/>
            <person name="Jeske O."/>
            <person name="Meyerdierks A."/>
            <person name="Storesund J.E."/>
            <person name="Kallscheuer N."/>
            <person name="Luecker S."/>
            <person name="Lage O.M."/>
            <person name="Pohl T."/>
            <person name="Merkel B.J."/>
            <person name="Hornburger P."/>
            <person name="Mueller R.-W."/>
            <person name="Bruemmer F."/>
            <person name="Labrenz M."/>
            <person name="Spormann A.M."/>
            <person name="Op den Camp H."/>
            <person name="Overmann J."/>
            <person name="Amann R."/>
            <person name="Jetten M.S.M."/>
            <person name="Mascher T."/>
            <person name="Medema M.H."/>
            <person name="Devos D.P."/>
            <person name="Kaster A.-K."/>
            <person name="Ovreas L."/>
            <person name="Rohde M."/>
            <person name="Galperin M.Y."/>
            <person name="Jogler C."/>
        </authorList>
    </citation>
    <scope>NUCLEOTIDE SEQUENCE [LARGE SCALE GENOMIC DNA]</scope>
    <source>
        <strain evidence="3 4">KS4</strain>
    </source>
</reference>
<dbReference type="Proteomes" id="UP000317369">
    <property type="component" value="Chromosome"/>
</dbReference>
<evidence type="ECO:0000313" key="4">
    <source>
        <dbReference type="Proteomes" id="UP000317369"/>
    </source>
</evidence>
<evidence type="ECO:0000259" key="2">
    <source>
        <dbReference type="PROSITE" id="PS51352"/>
    </source>
</evidence>
<dbReference type="InterPro" id="IPR036249">
    <property type="entry name" value="Thioredoxin-like_sf"/>
</dbReference>
<dbReference type="Gene3D" id="3.40.30.10">
    <property type="entry name" value="Glutaredoxin"/>
    <property type="match status" value="1"/>
</dbReference>
<evidence type="ECO:0000256" key="1">
    <source>
        <dbReference type="SAM" id="SignalP"/>
    </source>
</evidence>
<feature type="signal peptide" evidence="1">
    <location>
        <begin position="1"/>
        <end position="22"/>
    </location>
</feature>
<protein>
    <submittedName>
        <fullName evidence="3">AhpC/TSA family protein</fullName>
    </submittedName>
</protein>
<dbReference type="RefSeq" id="WP_145072883.1">
    <property type="nucleotide sequence ID" value="NZ_CP036425.1"/>
</dbReference>
<sequence precursor="true">MTIRHTLSFLLTLTLLCAPAAAQLDLSAAFKAPTKKQTTAIAATVTDADTGSPIYNFDITIGYRDPSKLDTTWYPLKSFAPFNVRITENTFKIRTTEPLAHYAFYITAPGYLPQYSHEWELDTLNSTWSIKLKPAANITGTILSPSGNPVYNAQLIPVIDDTRVTISGPIFEQFNPSADIEASHTNKKPLLIYNSNLDGSFTLPPHNEKFRLLILSPQGYQLLEQKDLDTDQPNSITLGEWQPLTGSIKLKDKPIAGQLIKINGPLYAPGAIEDTFKPTNILLSFKTRTKTDGSFLFDYMPFQFINANIIQDDPYRPDTVIQNNLIKVQSDKFPVLKFDFDNTIITGKIINYDHTPLPKFYSATIELSSKQPLKNYSSTLFPDGSFTFQSIIPAELSLSANISFVNKLENVLDNSDNKTLRKTINIPTENPPLVLNLGTIPLSAPNASLDTGNAAPQITAKYLNDNQSFNLNDYRGKYVLLDFSPAFNGFAFSQIADVNTAYQQFKSNPNVKFFSFLFKDSPDFDPYDPKTYENKTDWPVVLLPNAADDAATQTLGASDFACIYLISPTGQIIAKDTDLFGPNIATTLQKLIPTQ</sequence>
<dbReference type="EMBL" id="CP036425">
    <property type="protein sequence ID" value="QDU32017.1"/>
    <property type="molecule type" value="Genomic_DNA"/>
</dbReference>
<dbReference type="KEGG" id="pcor:KS4_00450"/>
<dbReference type="PROSITE" id="PS51352">
    <property type="entry name" value="THIOREDOXIN_2"/>
    <property type="match status" value="1"/>
</dbReference>
<dbReference type="AlphaFoldDB" id="A0A517YP67"/>
<keyword evidence="1" id="KW-0732">Signal</keyword>
<dbReference type="InterPro" id="IPR000866">
    <property type="entry name" value="AhpC/TSA"/>
</dbReference>
<dbReference type="GO" id="GO:0016209">
    <property type="term" value="F:antioxidant activity"/>
    <property type="evidence" value="ECO:0007669"/>
    <property type="project" value="InterPro"/>
</dbReference>
<dbReference type="SUPFAM" id="SSF52833">
    <property type="entry name" value="Thioredoxin-like"/>
    <property type="match status" value="1"/>
</dbReference>
<organism evidence="3 4">
    <name type="scientific">Poriferisphaera corsica</name>
    <dbReference type="NCBI Taxonomy" id="2528020"/>
    <lineage>
        <taxon>Bacteria</taxon>
        <taxon>Pseudomonadati</taxon>
        <taxon>Planctomycetota</taxon>
        <taxon>Phycisphaerae</taxon>
        <taxon>Phycisphaerales</taxon>
        <taxon>Phycisphaeraceae</taxon>
        <taxon>Poriferisphaera</taxon>
    </lineage>
</organism>
<dbReference type="GO" id="GO:0016491">
    <property type="term" value="F:oxidoreductase activity"/>
    <property type="evidence" value="ECO:0007669"/>
    <property type="project" value="InterPro"/>
</dbReference>